<reference evidence="1" key="1">
    <citation type="journal article" date="2018" name="DNA Res.">
        <title>Multiple hybrid de novo genome assembly of finger millet, an orphan allotetraploid crop.</title>
        <authorList>
            <person name="Hatakeyama M."/>
            <person name="Aluri S."/>
            <person name="Balachadran M.T."/>
            <person name="Sivarajan S.R."/>
            <person name="Patrignani A."/>
            <person name="Gruter S."/>
            <person name="Poveda L."/>
            <person name="Shimizu-Inatsugi R."/>
            <person name="Baeten J."/>
            <person name="Francoijs K.J."/>
            <person name="Nataraja K.N."/>
            <person name="Reddy Y.A.N."/>
            <person name="Phadnis S."/>
            <person name="Ravikumar R.L."/>
            <person name="Schlapbach R."/>
            <person name="Sreeman S.M."/>
            <person name="Shimizu K.K."/>
        </authorList>
    </citation>
    <scope>NUCLEOTIDE SEQUENCE</scope>
</reference>
<keyword evidence="2" id="KW-1185">Reference proteome</keyword>
<dbReference type="AlphaFoldDB" id="A0AAV5DWU9"/>
<gene>
    <name evidence="1" type="primary">gb01529</name>
    <name evidence="1" type="ORF">PR202_gb01529</name>
</gene>
<evidence type="ECO:0000313" key="1">
    <source>
        <dbReference type="EMBL" id="GJN14674.1"/>
    </source>
</evidence>
<comment type="caution">
    <text evidence="1">The sequence shown here is derived from an EMBL/GenBank/DDBJ whole genome shotgun (WGS) entry which is preliminary data.</text>
</comment>
<sequence>MANKLTSWAIQEIEAIQRRFLWADNDSSVRGKCAVAWPTITMPKDLGGLGITNLRLAGIAMRTRWLWLQKTDQDHAWADLQLQVEPKVQALFNASVSVHIGDGQRTMFWTDRWINGKGVANLAPTLFQLIGTRNKRTLTVAEALQGRS</sequence>
<proteinExistence type="predicted"/>
<protein>
    <submittedName>
        <fullName evidence="1">Uncharacterized protein</fullName>
    </submittedName>
</protein>
<accession>A0AAV5DWU9</accession>
<name>A0AAV5DWU9_ELECO</name>
<dbReference type="EMBL" id="BQKI01000071">
    <property type="protein sequence ID" value="GJN14674.1"/>
    <property type="molecule type" value="Genomic_DNA"/>
</dbReference>
<organism evidence="1 2">
    <name type="scientific">Eleusine coracana subsp. coracana</name>
    <dbReference type="NCBI Taxonomy" id="191504"/>
    <lineage>
        <taxon>Eukaryota</taxon>
        <taxon>Viridiplantae</taxon>
        <taxon>Streptophyta</taxon>
        <taxon>Embryophyta</taxon>
        <taxon>Tracheophyta</taxon>
        <taxon>Spermatophyta</taxon>
        <taxon>Magnoliopsida</taxon>
        <taxon>Liliopsida</taxon>
        <taxon>Poales</taxon>
        <taxon>Poaceae</taxon>
        <taxon>PACMAD clade</taxon>
        <taxon>Chloridoideae</taxon>
        <taxon>Cynodonteae</taxon>
        <taxon>Eleusininae</taxon>
        <taxon>Eleusine</taxon>
    </lineage>
</organism>
<evidence type="ECO:0000313" key="2">
    <source>
        <dbReference type="Proteomes" id="UP001054889"/>
    </source>
</evidence>
<dbReference type="Proteomes" id="UP001054889">
    <property type="component" value="Unassembled WGS sequence"/>
</dbReference>
<reference evidence="1" key="2">
    <citation type="submission" date="2021-12" db="EMBL/GenBank/DDBJ databases">
        <title>Resequencing data analysis of finger millet.</title>
        <authorList>
            <person name="Hatakeyama M."/>
            <person name="Aluri S."/>
            <person name="Balachadran M.T."/>
            <person name="Sivarajan S.R."/>
            <person name="Poveda L."/>
            <person name="Shimizu-Inatsugi R."/>
            <person name="Schlapbach R."/>
            <person name="Sreeman S.M."/>
            <person name="Shimizu K.K."/>
        </authorList>
    </citation>
    <scope>NUCLEOTIDE SEQUENCE</scope>
</reference>